<proteinExistence type="predicted"/>
<evidence type="ECO:0000313" key="1">
    <source>
        <dbReference type="EMBL" id="SHM89803.1"/>
    </source>
</evidence>
<protein>
    <submittedName>
        <fullName evidence="1">Uncharacterized protein</fullName>
    </submittedName>
</protein>
<reference evidence="2" key="1">
    <citation type="submission" date="2016-11" db="EMBL/GenBank/DDBJ databases">
        <authorList>
            <person name="Varghese N."/>
            <person name="Submissions S."/>
        </authorList>
    </citation>
    <scope>NUCLEOTIDE SEQUENCE [LARGE SCALE GENOMIC DNA]</scope>
    <source>
        <strain evidence="2">DSM 24724</strain>
    </source>
</reference>
<dbReference type="EMBL" id="FRBT01000012">
    <property type="protein sequence ID" value="SHM89803.1"/>
    <property type="molecule type" value="Genomic_DNA"/>
</dbReference>
<accession>A0A1M7MFY6</accession>
<dbReference type="Proteomes" id="UP000184028">
    <property type="component" value="Unassembled WGS sequence"/>
</dbReference>
<gene>
    <name evidence="1" type="ORF">SAMN05444484_11284</name>
</gene>
<dbReference type="STRING" id="946677.SAMN05444484_11284"/>
<keyword evidence="2" id="KW-1185">Reference proteome</keyword>
<organism evidence="1 2">
    <name type="scientific">Flavobacterium chilense</name>
    <dbReference type="NCBI Taxonomy" id="946677"/>
    <lineage>
        <taxon>Bacteria</taxon>
        <taxon>Pseudomonadati</taxon>
        <taxon>Bacteroidota</taxon>
        <taxon>Flavobacteriia</taxon>
        <taxon>Flavobacteriales</taxon>
        <taxon>Flavobacteriaceae</taxon>
        <taxon>Flavobacterium</taxon>
    </lineage>
</organism>
<name>A0A1M7MFY6_9FLAO</name>
<dbReference type="RefSeq" id="WP_073075537.1">
    <property type="nucleotide sequence ID" value="NZ_FRBT01000012.1"/>
</dbReference>
<sequence>MERELPIINIEGTDFLVDVIKEELKEKENIQNVIGINKMYYVGDGYSFNYDPKSKNHFEHQFSKSFGDDRKSINIKLPELVKLDPLGMSEKHNLTIEDIISKTDFEFMETKGPLDLRWNKGILPTLEIEGHIFYVDINMDKLRPKDDFQSKGIPFNEIRDYYDRDRHAYLIPYNPKTHQFQEIDHLTITELPKEIVVVAFPHEHELDRMGWNKRHGFDIRRGVDVSLQMNFKSRTLAWKETNIPNSIMLNRMEKGLPLNDKLENKQIQNLIPKAKKGRGI</sequence>
<dbReference type="AlphaFoldDB" id="A0A1M7MFY6"/>
<evidence type="ECO:0000313" key="2">
    <source>
        <dbReference type="Proteomes" id="UP000184028"/>
    </source>
</evidence>